<dbReference type="SUPFAM" id="SSF103473">
    <property type="entry name" value="MFS general substrate transporter"/>
    <property type="match status" value="1"/>
</dbReference>
<dbReference type="Pfam" id="PF07690">
    <property type="entry name" value="MFS_1"/>
    <property type="match status" value="1"/>
</dbReference>
<dbReference type="AlphaFoldDB" id="A0A368Y052"/>
<feature type="transmembrane region" description="Helical" evidence="4">
    <location>
        <begin position="317"/>
        <end position="341"/>
    </location>
</feature>
<accession>A0A368Y052</accession>
<reference evidence="5 6" key="1">
    <citation type="submission" date="2018-07" db="EMBL/GenBank/DDBJ databases">
        <title>Genomic Encyclopedia of Type Strains, Phase IV (KMG-IV): sequencing the most valuable type-strain genomes for metagenomic binning, comparative biology and taxonomic classification.</title>
        <authorList>
            <person name="Goeker M."/>
        </authorList>
    </citation>
    <scope>NUCLEOTIDE SEQUENCE [LARGE SCALE GENOMIC DNA]</scope>
    <source>
        <strain evidence="5 6">DSM 21634</strain>
    </source>
</reference>
<evidence type="ECO:0000256" key="2">
    <source>
        <dbReference type="ARBA" id="ARBA00022989"/>
    </source>
</evidence>
<evidence type="ECO:0000313" key="6">
    <source>
        <dbReference type="Proteomes" id="UP000252884"/>
    </source>
</evidence>
<dbReference type="PANTHER" id="PTHR11360:SF290">
    <property type="entry name" value="MONOCARBOXYLATE MFS PERMEASE"/>
    <property type="match status" value="1"/>
</dbReference>
<keyword evidence="2 4" id="KW-1133">Transmembrane helix</keyword>
<dbReference type="Proteomes" id="UP000252884">
    <property type="component" value="Unassembled WGS sequence"/>
</dbReference>
<feature type="transmembrane region" description="Helical" evidence="4">
    <location>
        <begin position="20"/>
        <end position="40"/>
    </location>
</feature>
<dbReference type="InterPro" id="IPR036259">
    <property type="entry name" value="MFS_trans_sf"/>
</dbReference>
<evidence type="ECO:0000313" key="5">
    <source>
        <dbReference type="EMBL" id="RCW72668.1"/>
    </source>
</evidence>
<proteinExistence type="predicted"/>
<keyword evidence="1 4" id="KW-0812">Transmembrane</keyword>
<feature type="transmembrane region" description="Helical" evidence="4">
    <location>
        <begin position="143"/>
        <end position="164"/>
    </location>
</feature>
<dbReference type="EMBL" id="QPJK01000003">
    <property type="protein sequence ID" value="RCW72668.1"/>
    <property type="molecule type" value="Genomic_DNA"/>
</dbReference>
<protein>
    <submittedName>
        <fullName evidence="5">Cyanate permease</fullName>
    </submittedName>
</protein>
<feature type="transmembrane region" description="Helical" evidence="4">
    <location>
        <begin position="262"/>
        <end position="285"/>
    </location>
</feature>
<dbReference type="InterPro" id="IPR011701">
    <property type="entry name" value="MFS"/>
</dbReference>
<keyword evidence="3 4" id="KW-0472">Membrane</keyword>
<dbReference type="OrthoDB" id="7876195at2"/>
<evidence type="ECO:0000256" key="4">
    <source>
        <dbReference type="SAM" id="Phobius"/>
    </source>
</evidence>
<dbReference type="RefSeq" id="WP_114468077.1">
    <property type="nucleotide sequence ID" value="NZ_QPJK01000003.1"/>
</dbReference>
<feature type="transmembrane region" description="Helical" evidence="4">
    <location>
        <begin position="170"/>
        <end position="189"/>
    </location>
</feature>
<feature type="transmembrane region" description="Helical" evidence="4">
    <location>
        <begin position="388"/>
        <end position="409"/>
    </location>
</feature>
<dbReference type="GO" id="GO:0022857">
    <property type="term" value="F:transmembrane transporter activity"/>
    <property type="evidence" value="ECO:0007669"/>
    <property type="project" value="InterPro"/>
</dbReference>
<feature type="transmembrane region" description="Helical" evidence="4">
    <location>
        <begin position="79"/>
        <end position="102"/>
    </location>
</feature>
<dbReference type="InterPro" id="IPR050327">
    <property type="entry name" value="Proton-linked_MCT"/>
</dbReference>
<feature type="transmembrane region" description="Helical" evidence="4">
    <location>
        <begin position="228"/>
        <end position="250"/>
    </location>
</feature>
<evidence type="ECO:0000256" key="3">
    <source>
        <dbReference type="ARBA" id="ARBA00023136"/>
    </source>
</evidence>
<name>A0A368Y052_9BURK</name>
<keyword evidence="6" id="KW-1185">Reference proteome</keyword>
<sequence length="423" mass="42913">MPPALSTLSSSCHGRSVVRAAFVLALFGWGVGFYGPPVFLHAVLERTGWPPPLVSAALTCHFLLGAGVAAGLPAIHRRIGIPAATVAGSLLLAAGVLGWAAAAEPWQLFVAAMCTGAGWVPMGAAGIHAIVSPCFAETRPLALAKAYNGASVGGMVFSPLWVLLIDRAGFPAAAVLVGLAMVSVVLSIASRELACVPAGQVAATVPVPLPRASHAVAVRSTLWRDRRFVTLATGMALGLFAQIGLISQLFSWLAAGLGTRQAGWIMALATACGMAGRFAMAWLLARWADRRRAAAASYAVQAAGTLLLWWAGMEHTALLACGAVLFGLGIGNATSLPPLIAQAEFAPADVPRVVARSVALSQALYAFAPAVLAALVAAGPQAGPTAAASYGSCFLVLVLLQVSAAVVVVSAPATRAAARAAPA</sequence>
<evidence type="ECO:0000256" key="1">
    <source>
        <dbReference type="ARBA" id="ARBA00022692"/>
    </source>
</evidence>
<feature type="transmembrane region" description="Helical" evidence="4">
    <location>
        <begin position="353"/>
        <end position="376"/>
    </location>
</feature>
<organism evidence="5 6">
    <name type="scientific">Pseudorhodoferax soli</name>
    <dbReference type="NCBI Taxonomy" id="545864"/>
    <lineage>
        <taxon>Bacteria</taxon>
        <taxon>Pseudomonadati</taxon>
        <taxon>Pseudomonadota</taxon>
        <taxon>Betaproteobacteria</taxon>
        <taxon>Burkholderiales</taxon>
        <taxon>Comamonadaceae</taxon>
    </lineage>
</organism>
<dbReference type="Gene3D" id="1.20.1250.20">
    <property type="entry name" value="MFS general substrate transporter like domains"/>
    <property type="match status" value="2"/>
</dbReference>
<feature type="transmembrane region" description="Helical" evidence="4">
    <location>
        <begin position="108"/>
        <end position="131"/>
    </location>
</feature>
<comment type="caution">
    <text evidence="5">The sequence shown here is derived from an EMBL/GenBank/DDBJ whole genome shotgun (WGS) entry which is preliminary data.</text>
</comment>
<gene>
    <name evidence="5" type="ORF">DES41_103274</name>
</gene>
<feature type="transmembrane region" description="Helical" evidence="4">
    <location>
        <begin position="52"/>
        <end position="72"/>
    </location>
</feature>
<dbReference type="PANTHER" id="PTHR11360">
    <property type="entry name" value="MONOCARBOXYLATE TRANSPORTER"/>
    <property type="match status" value="1"/>
</dbReference>